<dbReference type="Proteomes" id="UP000005551">
    <property type="component" value="Unassembled WGS sequence"/>
</dbReference>
<proteinExistence type="predicted"/>
<sequence length="62" mass="6957">KYLASTLVRDINKKSSFAMSLEMSTAELESKNELLLDFASKFQYQASSSTAFFFLLLILGNP</sequence>
<dbReference type="EMBL" id="AJYA01000047">
    <property type="protein sequence ID" value="EIM74123.1"/>
    <property type="molecule type" value="Genomic_DNA"/>
</dbReference>
<name>I5BX21_9BACT</name>
<evidence type="ECO:0000313" key="1">
    <source>
        <dbReference type="EMBL" id="EIM74123.1"/>
    </source>
</evidence>
<organism evidence="1 2">
    <name type="scientific">Nitritalea halalkaliphila LW7</name>
    <dbReference type="NCBI Taxonomy" id="1189621"/>
    <lineage>
        <taxon>Bacteria</taxon>
        <taxon>Pseudomonadati</taxon>
        <taxon>Bacteroidota</taxon>
        <taxon>Cytophagia</taxon>
        <taxon>Cytophagales</taxon>
        <taxon>Cyclobacteriaceae</taxon>
        <taxon>Nitritalea</taxon>
    </lineage>
</organism>
<feature type="non-terminal residue" evidence="1">
    <location>
        <position position="1"/>
    </location>
</feature>
<reference evidence="1 2" key="1">
    <citation type="submission" date="2012-05" db="EMBL/GenBank/DDBJ databases">
        <title>Genome sequence of Nitritalea halalkaliphila LW7.</title>
        <authorList>
            <person name="Jangir P.K."/>
            <person name="Singh A."/>
            <person name="Shivaji S."/>
            <person name="Sharma R."/>
        </authorList>
    </citation>
    <scope>NUCLEOTIDE SEQUENCE [LARGE SCALE GENOMIC DNA]</scope>
    <source>
        <strain evidence="1 2">LW7</strain>
    </source>
</reference>
<keyword evidence="2" id="KW-1185">Reference proteome</keyword>
<protein>
    <submittedName>
        <fullName evidence="1">Uncharacterized protein</fullName>
    </submittedName>
</protein>
<accession>I5BX21</accession>
<dbReference type="AlphaFoldDB" id="I5BX21"/>
<comment type="caution">
    <text evidence="1">The sequence shown here is derived from an EMBL/GenBank/DDBJ whole genome shotgun (WGS) entry which is preliminary data.</text>
</comment>
<dbReference type="RefSeq" id="WP_009056747.1">
    <property type="nucleotide sequence ID" value="NZ_AJYA01000047.1"/>
</dbReference>
<evidence type="ECO:0000313" key="2">
    <source>
        <dbReference type="Proteomes" id="UP000005551"/>
    </source>
</evidence>
<gene>
    <name evidence="1" type="ORF">A3SI_16565</name>
</gene>